<comment type="caution">
    <text evidence="2">The sequence shown here is derived from an EMBL/GenBank/DDBJ whole genome shotgun (WGS) entry which is preliminary data.</text>
</comment>
<dbReference type="AlphaFoldDB" id="A0A4R5L317"/>
<reference evidence="2 3" key="1">
    <citation type="submission" date="2019-03" db="EMBL/GenBank/DDBJ databases">
        <title>Paraburkholderia sp. isolated from native Mimosa gymnas in Guartela State Park, Brazil.</title>
        <authorList>
            <person name="Paulitsch F."/>
            <person name="Hungria M."/>
            <person name="Delamuta J.R.M."/>
            <person name="Ribeiro R.A."/>
            <person name="Dall'Agnol R."/>
            <person name="Silva J.S.B."/>
        </authorList>
    </citation>
    <scope>NUCLEOTIDE SEQUENCE [LARGE SCALE GENOMIC DNA]</scope>
    <source>
        <strain evidence="2 3">CNPSo 3008</strain>
    </source>
</reference>
<dbReference type="Proteomes" id="UP000295606">
    <property type="component" value="Unassembled WGS sequence"/>
</dbReference>
<feature type="transmembrane region" description="Helical" evidence="1">
    <location>
        <begin position="42"/>
        <end position="59"/>
    </location>
</feature>
<proteinExistence type="predicted"/>
<dbReference type="EMBL" id="SMOD01000048">
    <property type="protein sequence ID" value="TDG03016.1"/>
    <property type="molecule type" value="Genomic_DNA"/>
</dbReference>
<dbReference type="RefSeq" id="WP_133189237.1">
    <property type="nucleotide sequence ID" value="NZ_SMOD01000048.1"/>
</dbReference>
<keyword evidence="1" id="KW-1133">Transmembrane helix</keyword>
<protein>
    <submittedName>
        <fullName evidence="2">Uncharacterized protein</fullName>
    </submittedName>
</protein>
<evidence type="ECO:0000313" key="2">
    <source>
        <dbReference type="EMBL" id="TDG03016.1"/>
    </source>
</evidence>
<evidence type="ECO:0000256" key="1">
    <source>
        <dbReference type="SAM" id="Phobius"/>
    </source>
</evidence>
<feature type="transmembrane region" description="Helical" evidence="1">
    <location>
        <begin position="12"/>
        <end position="30"/>
    </location>
</feature>
<accession>A0A4R5L317</accession>
<organism evidence="2 3">
    <name type="scientific">Paraburkholderia guartelaensis</name>
    <dbReference type="NCBI Taxonomy" id="2546446"/>
    <lineage>
        <taxon>Bacteria</taxon>
        <taxon>Pseudomonadati</taxon>
        <taxon>Pseudomonadota</taxon>
        <taxon>Betaproteobacteria</taxon>
        <taxon>Burkholderiales</taxon>
        <taxon>Burkholderiaceae</taxon>
        <taxon>Paraburkholderia</taxon>
    </lineage>
</organism>
<sequence length="70" mass="7693">MGTVLGLIQKGVCALLLFVAATSFLGFAYWLVERRSSPRELIAVAIVGLGWAAIGCVAYRRGWPREKRRA</sequence>
<dbReference type="OrthoDB" id="9103516at2"/>
<keyword evidence="1" id="KW-0472">Membrane</keyword>
<keyword evidence="1" id="KW-0812">Transmembrane</keyword>
<evidence type="ECO:0000313" key="3">
    <source>
        <dbReference type="Proteomes" id="UP000295606"/>
    </source>
</evidence>
<name>A0A4R5L317_9BURK</name>
<gene>
    <name evidence="2" type="ORF">E1N52_36885</name>
</gene>